<proteinExistence type="predicted"/>
<feature type="compositionally biased region" description="Acidic residues" evidence="1">
    <location>
        <begin position="32"/>
        <end position="42"/>
    </location>
</feature>
<name>A0ABV2RD13_9CAUL</name>
<dbReference type="EMBL" id="JBEPTF010000003">
    <property type="protein sequence ID" value="MET4684470.1"/>
    <property type="molecule type" value="Genomic_DNA"/>
</dbReference>
<feature type="compositionally biased region" description="Basic and acidic residues" evidence="1">
    <location>
        <begin position="43"/>
        <end position="54"/>
    </location>
</feature>
<dbReference type="RefSeq" id="WP_354089430.1">
    <property type="nucleotide sequence ID" value="NZ_JBEPTF010000003.1"/>
</dbReference>
<organism evidence="2 3">
    <name type="scientific">Brevundimonas faecalis</name>
    <dbReference type="NCBI Taxonomy" id="947378"/>
    <lineage>
        <taxon>Bacteria</taxon>
        <taxon>Pseudomonadati</taxon>
        <taxon>Pseudomonadota</taxon>
        <taxon>Alphaproteobacteria</taxon>
        <taxon>Caulobacterales</taxon>
        <taxon>Caulobacteraceae</taxon>
        <taxon>Brevundimonas</taxon>
    </lineage>
</organism>
<protein>
    <submittedName>
        <fullName evidence="2">Uncharacterized protein</fullName>
    </submittedName>
</protein>
<dbReference type="Proteomes" id="UP001549313">
    <property type="component" value="Unassembled WGS sequence"/>
</dbReference>
<sequence length="54" mass="5953">MKILLAGLAGLGLLVVLFLGWSNLGPRRFTDADQDGEPDETPEEKRRALDDEGR</sequence>
<accession>A0ABV2RD13</accession>
<evidence type="ECO:0000313" key="3">
    <source>
        <dbReference type="Proteomes" id="UP001549313"/>
    </source>
</evidence>
<feature type="region of interest" description="Disordered" evidence="1">
    <location>
        <begin position="27"/>
        <end position="54"/>
    </location>
</feature>
<evidence type="ECO:0000313" key="2">
    <source>
        <dbReference type="EMBL" id="MET4684470.1"/>
    </source>
</evidence>
<reference evidence="2 3" key="1">
    <citation type="submission" date="2024-06" db="EMBL/GenBank/DDBJ databases">
        <title>Sorghum-associated microbial communities from plants grown in Nebraska, USA.</title>
        <authorList>
            <person name="Schachtman D."/>
        </authorList>
    </citation>
    <scope>NUCLEOTIDE SEQUENCE [LARGE SCALE GENOMIC DNA]</scope>
    <source>
        <strain evidence="2 3">2814</strain>
    </source>
</reference>
<keyword evidence="3" id="KW-1185">Reference proteome</keyword>
<comment type="caution">
    <text evidence="2">The sequence shown here is derived from an EMBL/GenBank/DDBJ whole genome shotgun (WGS) entry which is preliminary data.</text>
</comment>
<evidence type="ECO:0000256" key="1">
    <source>
        <dbReference type="SAM" id="MobiDB-lite"/>
    </source>
</evidence>
<gene>
    <name evidence="2" type="ORF">ABIE19_002407</name>
</gene>